<feature type="transmembrane region" description="Helical" evidence="6">
    <location>
        <begin position="52"/>
        <end position="74"/>
    </location>
</feature>
<sequence>MKFRAPGFSSVVLGIFLAVYLMRAIGIYRLFSEDQVKRSTSSKSAESPMSKIGFNLLLFVYGGHLFGGLWYLLAVWKKLACWRKVCLEHDHQICHYANNRFNVNPVGNKLLSDYCFANIEDTYVLGIFKEAFESRILEETTELWKKLFYCFRWGLQNIRFRRLSDTSLLHLCDCVKPVVYAERTRIFRKAEPINEMLFVLHGKLWNFSSAASYMNNVPPLDWRKEVLKDGDFWGEELVNWVQYGSSSSSSNKLISRNTIQALTKAEAFVLRIDDLKNLFNEKAKIIQSWYRKRRNNARGCGFWNLLVVLAPVGIASCMINYHFDLDNITANDI</sequence>
<gene>
    <name evidence="8" type="ORF">EZV62_006108</name>
</gene>
<dbReference type="GO" id="GO:0030552">
    <property type="term" value="F:cAMP binding"/>
    <property type="evidence" value="ECO:0007669"/>
    <property type="project" value="UniProtKB-KW"/>
</dbReference>
<dbReference type="SUPFAM" id="SSF51206">
    <property type="entry name" value="cAMP-binding domain-like"/>
    <property type="match status" value="1"/>
</dbReference>
<dbReference type="InterPro" id="IPR000595">
    <property type="entry name" value="cNMP-bd_dom"/>
</dbReference>
<keyword evidence="4" id="KW-0406">Ion transport</keyword>
<protein>
    <recommendedName>
        <fullName evidence="7">Cyclic nucleotide-binding domain-containing protein</fullName>
    </recommendedName>
</protein>
<evidence type="ECO:0000313" key="9">
    <source>
        <dbReference type="Proteomes" id="UP000323000"/>
    </source>
</evidence>
<evidence type="ECO:0000313" key="8">
    <source>
        <dbReference type="EMBL" id="TXG71173.1"/>
    </source>
</evidence>
<name>A0A5C7IP90_9ROSI</name>
<keyword evidence="1" id="KW-0140">cGMP</keyword>
<dbReference type="Proteomes" id="UP000323000">
    <property type="component" value="Chromosome 2"/>
</dbReference>
<dbReference type="InterPro" id="IPR018490">
    <property type="entry name" value="cNMP-bd_dom_sf"/>
</dbReference>
<accession>A0A5C7IP90</accession>
<evidence type="ECO:0000256" key="2">
    <source>
        <dbReference type="ARBA" id="ARBA00022860"/>
    </source>
</evidence>
<keyword evidence="3" id="KW-0547">Nucleotide-binding</keyword>
<feature type="transmembrane region" description="Helical" evidence="6">
    <location>
        <begin position="301"/>
        <end position="323"/>
    </location>
</feature>
<keyword evidence="4" id="KW-0813">Transport</keyword>
<keyword evidence="6" id="KW-1133">Transmembrane helix</keyword>
<dbReference type="InterPro" id="IPR014710">
    <property type="entry name" value="RmlC-like_jellyroll"/>
</dbReference>
<dbReference type="PANTHER" id="PTHR45651:SF5">
    <property type="entry name" value="CYCLIC NUCLEOTIDE-GATED ION CHANNEL 1"/>
    <property type="match status" value="1"/>
</dbReference>
<dbReference type="GO" id="GO:0030553">
    <property type="term" value="F:cGMP binding"/>
    <property type="evidence" value="ECO:0007669"/>
    <property type="project" value="UniProtKB-KW"/>
</dbReference>
<dbReference type="PANTHER" id="PTHR45651">
    <property type="entry name" value="CYCLIC NUCLEOTIDE-GATED ION CHANNEL 15-RELATED-RELATED"/>
    <property type="match status" value="1"/>
</dbReference>
<organism evidence="8 9">
    <name type="scientific">Acer yangbiense</name>
    <dbReference type="NCBI Taxonomy" id="1000413"/>
    <lineage>
        <taxon>Eukaryota</taxon>
        <taxon>Viridiplantae</taxon>
        <taxon>Streptophyta</taxon>
        <taxon>Embryophyta</taxon>
        <taxon>Tracheophyta</taxon>
        <taxon>Spermatophyta</taxon>
        <taxon>Magnoliopsida</taxon>
        <taxon>eudicotyledons</taxon>
        <taxon>Gunneridae</taxon>
        <taxon>Pentapetalae</taxon>
        <taxon>rosids</taxon>
        <taxon>malvids</taxon>
        <taxon>Sapindales</taxon>
        <taxon>Sapindaceae</taxon>
        <taxon>Hippocastanoideae</taxon>
        <taxon>Acereae</taxon>
        <taxon>Acer</taxon>
    </lineage>
</organism>
<keyword evidence="6" id="KW-0472">Membrane</keyword>
<keyword evidence="3" id="KW-0142">cGMP-binding</keyword>
<reference evidence="9" key="1">
    <citation type="journal article" date="2019" name="Gigascience">
        <title>De novo genome assembly of the endangered Acer yangbiense, a plant species with extremely small populations endemic to Yunnan Province, China.</title>
        <authorList>
            <person name="Yang J."/>
            <person name="Wariss H.M."/>
            <person name="Tao L."/>
            <person name="Zhang R."/>
            <person name="Yun Q."/>
            <person name="Hollingsworth P."/>
            <person name="Dao Z."/>
            <person name="Luo G."/>
            <person name="Guo H."/>
            <person name="Ma Y."/>
            <person name="Sun W."/>
        </authorList>
    </citation>
    <scope>NUCLEOTIDE SEQUENCE [LARGE SCALE GENOMIC DNA]</scope>
    <source>
        <strain evidence="9">cv. Malutang</strain>
    </source>
</reference>
<comment type="caution">
    <text evidence="8">The sequence shown here is derived from an EMBL/GenBank/DDBJ whole genome shotgun (WGS) entry which is preliminary data.</text>
</comment>
<dbReference type="AlphaFoldDB" id="A0A5C7IP90"/>
<proteinExistence type="predicted"/>
<dbReference type="GO" id="GO:0016020">
    <property type="term" value="C:membrane"/>
    <property type="evidence" value="ECO:0007669"/>
    <property type="project" value="UniProtKB-SubCell"/>
</dbReference>
<evidence type="ECO:0000256" key="1">
    <source>
        <dbReference type="ARBA" id="ARBA00022535"/>
    </source>
</evidence>
<dbReference type="OrthoDB" id="1585300at2759"/>
<dbReference type="GO" id="GO:0034220">
    <property type="term" value="P:monoatomic ion transmembrane transport"/>
    <property type="evidence" value="ECO:0007669"/>
    <property type="project" value="UniProtKB-KW"/>
</dbReference>
<dbReference type="Gene3D" id="2.60.120.10">
    <property type="entry name" value="Jelly Rolls"/>
    <property type="match status" value="1"/>
</dbReference>
<keyword evidence="5" id="KW-0407">Ion channel</keyword>
<evidence type="ECO:0000256" key="5">
    <source>
        <dbReference type="ARBA" id="ARBA00023303"/>
    </source>
</evidence>
<evidence type="ECO:0000256" key="6">
    <source>
        <dbReference type="SAM" id="Phobius"/>
    </source>
</evidence>
<dbReference type="PROSITE" id="PS50042">
    <property type="entry name" value="CNMP_BINDING_3"/>
    <property type="match status" value="1"/>
</dbReference>
<feature type="domain" description="Cyclic nucleotide-binding" evidence="7">
    <location>
        <begin position="159"/>
        <end position="235"/>
    </location>
</feature>
<dbReference type="EMBL" id="VAHF01000002">
    <property type="protein sequence ID" value="TXG71173.1"/>
    <property type="molecule type" value="Genomic_DNA"/>
</dbReference>
<evidence type="ECO:0000256" key="3">
    <source>
        <dbReference type="ARBA" id="ARBA00022992"/>
    </source>
</evidence>
<keyword evidence="6" id="KW-0812">Transmembrane</keyword>
<keyword evidence="4" id="KW-1071">Ligand-gated ion channel</keyword>
<keyword evidence="2" id="KW-0112">Calmodulin-binding</keyword>
<evidence type="ECO:0000259" key="7">
    <source>
        <dbReference type="PROSITE" id="PS50042"/>
    </source>
</evidence>
<keyword evidence="9" id="KW-1185">Reference proteome</keyword>
<evidence type="ECO:0000256" key="4">
    <source>
        <dbReference type="ARBA" id="ARBA00023286"/>
    </source>
</evidence>
<dbReference type="CDD" id="cd00038">
    <property type="entry name" value="CAP_ED"/>
    <property type="match status" value="1"/>
</dbReference>
<feature type="transmembrane region" description="Helical" evidence="6">
    <location>
        <begin position="12"/>
        <end position="32"/>
    </location>
</feature>
<dbReference type="GO" id="GO:0005516">
    <property type="term" value="F:calmodulin binding"/>
    <property type="evidence" value="ECO:0007669"/>
    <property type="project" value="UniProtKB-KW"/>
</dbReference>